<dbReference type="OrthoDB" id="8901552at2"/>
<evidence type="ECO:0000259" key="10">
    <source>
        <dbReference type="Pfam" id="PF01555"/>
    </source>
</evidence>
<dbReference type="EC" id="2.1.1.-" evidence="9"/>
<dbReference type="InterPro" id="IPR002941">
    <property type="entry name" value="DNA_methylase_N4/N6"/>
</dbReference>
<evidence type="ECO:0000256" key="6">
    <source>
        <dbReference type="ARBA" id="ARBA00023125"/>
    </source>
</evidence>
<evidence type="ECO:0000256" key="1">
    <source>
        <dbReference type="ARBA" id="ARBA00010203"/>
    </source>
</evidence>
<keyword evidence="6" id="KW-0238">DNA-binding</keyword>
<reference evidence="11 12" key="1">
    <citation type="submission" date="2019-06" db="EMBL/GenBank/DDBJ databases">
        <title>Whole genome shotgun sequence of Acetobacter orleanensis NBRC 13752.</title>
        <authorList>
            <person name="Hosoyama A."/>
            <person name="Uohara A."/>
            <person name="Ohji S."/>
            <person name="Ichikawa N."/>
        </authorList>
    </citation>
    <scope>NUCLEOTIDE SEQUENCE [LARGE SCALE GENOMIC DNA]</scope>
    <source>
        <strain evidence="11 12">NBRC 13752</strain>
    </source>
</reference>
<dbReference type="Pfam" id="PF01555">
    <property type="entry name" value="N6_N4_Mtase"/>
    <property type="match status" value="1"/>
</dbReference>
<dbReference type="PROSITE" id="PS00093">
    <property type="entry name" value="N4_MTASE"/>
    <property type="match status" value="1"/>
</dbReference>
<comment type="catalytic activity">
    <reaction evidence="8">
        <text>a 2'-deoxycytidine in DNA + S-adenosyl-L-methionine = an N(4)-methyl-2'-deoxycytidine in DNA + S-adenosyl-L-homocysteine + H(+)</text>
        <dbReference type="Rhea" id="RHEA:16857"/>
        <dbReference type="Rhea" id="RHEA-COMP:11369"/>
        <dbReference type="Rhea" id="RHEA-COMP:13674"/>
        <dbReference type="ChEBI" id="CHEBI:15378"/>
        <dbReference type="ChEBI" id="CHEBI:57856"/>
        <dbReference type="ChEBI" id="CHEBI:59789"/>
        <dbReference type="ChEBI" id="CHEBI:85452"/>
        <dbReference type="ChEBI" id="CHEBI:137933"/>
        <dbReference type="EC" id="2.1.1.113"/>
    </reaction>
</comment>
<dbReference type="Gene3D" id="3.40.50.150">
    <property type="entry name" value="Vaccinia Virus protein VP39"/>
    <property type="match status" value="2"/>
</dbReference>
<evidence type="ECO:0000256" key="4">
    <source>
        <dbReference type="ARBA" id="ARBA00022691"/>
    </source>
</evidence>
<keyword evidence="2 11" id="KW-0489">Methyltransferase</keyword>
<comment type="caution">
    <text evidence="11">The sequence shown here is derived from an EMBL/GenBank/DDBJ whole genome shotgun (WGS) entry which is preliminary data.</text>
</comment>
<evidence type="ECO:0000313" key="11">
    <source>
        <dbReference type="EMBL" id="GEB84157.1"/>
    </source>
</evidence>
<dbReference type="EMBL" id="BJMU01000043">
    <property type="protein sequence ID" value="GEB84157.1"/>
    <property type="molecule type" value="Genomic_DNA"/>
</dbReference>
<keyword evidence="12" id="KW-1185">Reference proteome</keyword>
<dbReference type="SUPFAM" id="SSF53335">
    <property type="entry name" value="S-adenosyl-L-methionine-dependent methyltransferases"/>
    <property type="match status" value="2"/>
</dbReference>
<dbReference type="InterPro" id="IPR017985">
    <property type="entry name" value="MeTrfase_CN4_CS"/>
</dbReference>
<dbReference type="GO" id="GO:0008170">
    <property type="term" value="F:N-methyltransferase activity"/>
    <property type="evidence" value="ECO:0007669"/>
    <property type="project" value="InterPro"/>
</dbReference>
<dbReference type="RefSeq" id="WP_082064884.1">
    <property type="nucleotide sequence ID" value="NZ_BJMU01000043.1"/>
</dbReference>
<evidence type="ECO:0000256" key="8">
    <source>
        <dbReference type="ARBA" id="ARBA00049120"/>
    </source>
</evidence>
<evidence type="ECO:0000256" key="5">
    <source>
        <dbReference type="ARBA" id="ARBA00022747"/>
    </source>
</evidence>
<dbReference type="AlphaFoldDB" id="A0A4Y3TST6"/>
<dbReference type="GO" id="GO:0032259">
    <property type="term" value="P:methylation"/>
    <property type="evidence" value="ECO:0007669"/>
    <property type="project" value="UniProtKB-KW"/>
</dbReference>
<sequence length="431" mass="49593">MSFSSNDFLQWLNEWTFKNRRDLILTHDIHKYPAMFIPEVVEKIINLYTEAGDTVLDIFSGSGTTLLESMILGRKSIGIELNPLAFLISKVKTTPIDISVMENGKQNLKGLYYSKFYEKINFDNIEFWFSPDSIQFLSDLFGSISQIDDCKFRDLAKVSASDIIRNISLCKHSGFKMHRDKNKLNKIYTKEEIYKIFESSLNKNIEKIKELNLELSDKSYYAPEFYNMDSRYLNKNINEESVDLIVTSPPYGDSKTTVAYGQFSRLSSQFLNLNSISGTPIARLDNELLGGKKSSPLQEATLIKNSITMKNIIELFKLRGENGNDKKNEKRLSDIVCFYYDLFMCLKNSHKYLKKDKFFVLVTASRIVHDIKLHTDIIISELANSIGFKLKNIHYRDIPNKRMPSQVSATNIKGEVTPTMTNESIIILKKI</sequence>
<evidence type="ECO:0000256" key="9">
    <source>
        <dbReference type="RuleBase" id="RU362026"/>
    </source>
</evidence>
<dbReference type="GO" id="GO:0009007">
    <property type="term" value="F:site-specific DNA-methyltransferase (adenine-specific) activity"/>
    <property type="evidence" value="ECO:0007669"/>
    <property type="project" value="UniProtKB-EC"/>
</dbReference>
<dbReference type="GO" id="GO:0003677">
    <property type="term" value="F:DNA binding"/>
    <property type="evidence" value="ECO:0007669"/>
    <property type="project" value="UniProtKB-KW"/>
</dbReference>
<dbReference type="PRINTS" id="PR00508">
    <property type="entry name" value="S21N4MTFRASE"/>
</dbReference>
<keyword evidence="5" id="KW-0680">Restriction system</keyword>
<dbReference type="InterPro" id="IPR029063">
    <property type="entry name" value="SAM-dependent_MTases_sf"/>
</dbReference>
<protein>
    <recommendedName>
        <fullName evidence="9">Methyltransferase</fullName>
        <ecNumber evidence="9">2.1.1.-</ecNumber>
    </recommendedName>
</protein>
<accession>A0A4Y3TST6</accession>
<dbReference type="GO" id="GO:0015667">
    <property type="term" value="F:site-specific DNA-methyltransferase (cytosine-N4-specific) activity"/>
    <property type="evidence" value="ECO:0007669"/>
    <property type="project" value="UniProtKB-EC"/>
</dbReference>
<name>A0A4Y3TST6_9PROT</name>
<comment type="similarity">
    <text evidence="1">Belongs to the N(4)/N(6)-methyltransferase family. N(4) subfamily.</text>
</comment>
<dbReference type="GO" id="GO:0009307">
    <property type="term" value="P:DNA restriction-modification system"/>
    <property type="evidence" value="ECO:0007669"/>
    <property type="project" value="UniProtKB-KW"/>
</dbReference>
<keyword evidence="4" id="KW-0949">S-adenosyl-L-methionine</keyword>
<proteinExistence type="inferred from homology"/>
<dbReference type="InterPro" id="IPR001091">
    <property type="entry name" value="RM_Methyltransferase"/>
</dbReference>
<comment type="catalytic activity">
    <reaction evidence="7">
        <text>a 2'-deoxyadenosine in DNA + S-adenosyl-L-methionine = an N(6)-methyl-2'-deoxyadenosine in DNA + S-adenosyl-L-homocysteine + H(+)</text>
        <dbReference type="Rhea" id="RHEA:15197"/>
        <dbReference type="Rhea" id="RHEA-COMP:12418"/>
        <dbReference type="Rhea" id="RHEA-COMP:12419"/>
        <dbReference type="ChEBI" id="CHEBI:15378"/>
        <dbReference type="ChEBI" id="CHEBI:57856"/>
        <dbReference type="ChEBI" id="CHEBI:59789"/>
        <dbReference type="ChEBI" id="CHEBI:90615"/>
        <dbReference type="ChEBI" id="CHEBI:90616"/>
        <dbReference type="EC" id="2.1.1.72"/>
    </reaction>
</comment>
<dbReference type="Proteomes" id="UP000317617">
    <property type="component" value="Unassembled WGS sequence"/>
</dbReference>
<feature type="domain" description="DNA methylase N-4/N-6" evidence="10">
    <location>
        <begin position="19"/>
        <end position="84"/>
    </location>
</feature>
<evidence type="ECO:0000313" key="12">
    <source>
        <dbReference type="Proteomes" id="UP000317617"/>
    </source>
</evidence>
<organism evidence="11 12">
    <name type="scientific">Acetobacter orleanensis</name>
    <dbReference type="NCBI Taxonomy" id="104099"/>
    <lineage>
        <taxon>Bacteria</taxon>
        <taxon>Pseudomonadati</taxon>
        <taxon>Pseudomonadota</taxon>
        <taxon>Alphaproteobacteria</taxon>
        <taxon>Acetobacterales</taxon>
        <taxon>Acetobacteraceae</taxon>
        <taxon>Acetobacter</taxon>
    </lineage>
</organism>
<gene>
    <name evidence="11" type="ORF">AOR01nite_26340</name>
</gene>
<evidence type="ECO:0000256" key="3">
    <source>
        <dbReference type="ARBA" id="ARBA00022679"/>
    </source>
</evidence>
<evidence type="ECO:0000256" key="2">
    <source>
        <dbReference type="ARBA" id="ARBA00022603"/>
    </source>
</evidence>
<keyword evidence="3" id="KW-0808">Transferase</keyword>
<evidence type="ECO:0000256" key="7">
    <source>
        <dbReference type="ARBA" id="ARBA00047942"/>
    </source>
</evidence>